<dbReference type="InterPro" id="IPR018466">
    <property type="entry name" value="Kre9/Knh1-like_N"/>
</dbReference>
<gene>
    <name evidence="4" type="ORF">POCULU_LOCUS9501</name>
</gene>
<name>A0A9N9DLA3_9GLOM</name>
<evidence type="ECO:0000256" key="2">
    <source>
        <dbReference type="SAM" id="MobiDB-lite"/>
    </source>
</evidence>
<accession>A0A9N9DLA3</accession>
<feature type="non-terminal residue" evidence="4">
    <location>
        <position position="1"/>
    </location>
</feature>
<organism evidence="4 5">
    <name type="scientific">Paraglomus occultum</name>
    <dbReference type="NCBI Taxonomy" id="144539"/>
    <lineage>
        <taxon>Eukaryota</taxon>
        <taxon>Fungi</taxon>
        <taxon>Fungi incertae sedis</taxon>
        <taxon>Mucoromycota</taxon>
        <taxon>Glomeromycotina</taxon>
        <taxon>Glomeromycetes</taxon>
        <taxon>Paraglomerales</taxon>
        <taxon>Paraglomeraceae</taxon>
        <taxon>Paraglomus</taxon>
    </lineage>
</organism>
<keyword evidence="1" id="KW-0732">Signal</keyword>
<dbReference type="Proteomes" id="UP000789572">
    <property type="component" value="Unassembled WGS sequence"/>
</dbReference>
<keyword evidence="5" id="KW-1185">Reference proteome</keyword>
<dbReference type="PANTHER" id="PTHR40633">
    <property type="entry name" value="MATRIX PROTEIN, PUTATIVE (AFU_ORTHOLOGUE AFUA_8G05410)-RELATED"/>
    <property type="match status" value="1"/>
</dbReference>
<comment type="caution">
    <text evidence="4">The sequence shown here is derived from an EMBL/GenBank/DDBJ whole genome shotgun (WGS) entry which is preliminary data.</text>
</comment>
<evidence type="ECO:0000259" key="3">
    <source>
        <dbReference type="Pfam" id="PF10342"/>
    </source>
</evidence>
<feature type="non-terminal residue" evidence="4">
    <location>
        <position position="120"/>
    </location>
</feature>
<feature type="domain" description="Yeast cell wall synthesis Kre9/Knh1-like N-terminal" evidence="3">
    <location>
        <begin position="10"/>
        <end position="97"/>
    </location>
</feature>
<dbReference type="AlphaFoldDB" id="A0A9N9DLA3"/>
<reference evidence="4" key="1">
    <citation type="submission" date="2021-06" db="EMBL/GenBank/DDBJ databases">
        <authorList>
            <person name="Kallberg Y."/>
            <person name="Tangrot J."/>
            <person name="Rosling A."/>
        </authorList>
    </citation>
    <scope>NUCLEOTIDE SEQUENCE</scope>
    <source>
        <strain evidence="4">IA702</strain>
    </source>
</reference>
<evidence type="ECO:0000256" key="1">
    <source>
        <dbReference type="ARBA" id="ARBA00022729"/>
    </source>
</evidence>
<dbReference type="EMBL" id="CAJVPJ010003621">
    <property type="protein sequence ID" value="CAG8642574.1"/>
    <property type="molecule type" value="Genomic_DNA"/>
</dbReference>
<dbReference type="OrthoDB" id="5550931at2759"/>
<dbReference type="PANTHER" id="PTHR40633:SF1">
    <property type="entry name" value="GPI ANCHORED SERINE-THREONINE RICH PROTEIN (AFU_ORTHOLOGUE AFUA_1G03630)"/>
    <property type="match status" value="1"/>
</dbReference>
<dbReference type="InterPro" id="IPR052982">
    <property type="entry name" value="SRP1/TIP1-like"/>
</dbReference>
<evidence type="ECO:0000313" key="5">
    <source>
        <dbReference type="Proteomes" id="UP000789572"/>
    </source>
</evidence>
<dbReference type="Pfam" id="PF10342">
    <property type="entry name" value="Kre9_KNH"/>
    <property type="match status" value="1"/>
</dbReference>
<proteinExistence type="predicted"/>
<protein>
    <submittedName>
        <fullName evidence="4">7833_t:CDS:1</fullName>
    </submittedName>
</protein>
<sequence>VQAKSTITYPTVSTTWVTGKIATITWVNDGAITENTTPLVLLNGPENKLKQVFTIADSVDVRKLIYNFTVPNTIDSGSDYTVRIGVKEPNYSARFTITNSGSSNSTTTTKPTNKPTATST</sequence>
<evidence type="ECO:0000313" key="4">
    <source>
        <dbReference type="EMBL" id="CAG8642574.1"/>
    </source>
</evidence>
<feature type="region of interest" description="Disordered" evidence="2">
    <location>
        <begin position="97"/>
        <end position="120"/>
    </location>
</feature>